<comment type="caution">
    <text evidence="1">The sequence shown here is derived from an EMBL/GenBank/DDBJ whole genome shotgun (WGS) entry which is preliminary data.</text>
</comment>
<organism evidence="1 2">
    <name type="scientific">Phytophthora palmivora</name>
    <dbReference type="NCBI Taxonomy" id="4796"/>
    <lineage>
        <taxon>Eukaryota</taxon>
        <taxon>Sar</taxon>
        <taxon>Stramenopiles</taxon>
        <taxon>Oomycota</taxon>
        <taxon>Peronosporomycetes</taxon>
        <taxon>Peronosporales</taxon>
        <taxon>Peronosporaceae</taxon>
        <taxon>Phytophthora</taxon>
    </lineage>
</organism>
<dbReference type="AlphaFoldDB" id="A0A2P4YC08"/>
<evidence type="ECO:0000313" key="2">
    <source>
        <dbReference type="Proteomes" id="UP000237271"/>
    </source>
</evidence>
<gene>
    <name evidence="1" type="ORF">PHPALM_7577</name>
</gene>
<dbReference type="Proteomes" id="UP000237271">
    <property type="component" value="Unassembled WGS sequence"/>
</dbReference>
<evidence type="ECO:0000313" key="1">
    <source>
        <dbReference type="EMBL" id="POM75335.1"/>
    </source>
</evidence>
<sequence>MSLMFMRKSVEVLVWAGLCYSNPHGKWCSPPLIVRKPDVNDFRMTVDVRAVSAVSAQTERIL</sequence>
<dbReference type="OrthoDB" id="128765at2759"/>
<proteinExistence type="predicted"/>
<dbReference type="Gene3D" id="3.10.10.10">
    <property type="entry name" value="HIV Type 1 Reverse Transcriptase, subunit A, domain 1"/>
    <property type="match status" value="1"/>
</dbReference>
<dbReference type="EMBL" id="NCKW01003889">
    <property type="protein sequence ID" value="POM75335.1"/>
    <property type="molecule type" value="Genomic_DNA"/>
</dbReference>
<name>A0A2P4YC08_9STRA</name>
<keyword evidence="2" id="KW-1185">Reference proteome</keyword>
<dbReference type="InterPro" id="IPR043502">
    <property type="entry name" value="DNA/RNA_pol_sf"/>
</dbReference>
<reference evidence="1 2" key="1">
    <citation type="journal article" date="2017" name="Genome Biol. Evol.">
        <title>Phytophthora megakarya and P. palmivora, closely related causal agents of cacao black pod rot, underwent increases in genome sizes and gene numbers by different mechanisms.</title>
        <authorList>
            <person name="Ali S.S."/>
            <person name="Shao J."/>
            <person name="Lary D.J."/>
            <person name="Kronmiller B."/>
            <person name="Shen D."/>
            <person name="Strem M.D."/>
            <person name="Amoako-Attah I."/>
            <person name="Akrofi A.Y."/>
            <person name="Begoude B.A."/>
            <person name="Ten Hoopen G.M."/>
            <person name="Coulibaly K."/>
            <person name="Kebe B.I."/>
            <person name="Melnick R.L."/>
            <person name="Guiltinan M.J."/>
            <person name="Tyler B.M."/>
            <person name="Meinhardt L.W."/>
            <person name="Bailey B.A."/>
        </authorList>
    </citation>
    <scope>NUCLEOTIDE SEQUENCE [LARGE SCALE GENOMIC DNA]</scope>
    <source>
        <strain evidence="2">sbr112.9</strain>
    </source>
</reference>
<accession>A0A2P4YC08</accession>
<protein>
    <submittedName>
        <fullName evidence="1">Uncharacterized protein</fullName>
    </submittedName>
</protein>
<dbReference type="SUPFAM" id="SSF56672">
    <property type="entry name" value="DNA/RNA polymerases"/>
    <property type="match status" value="1"/>
</dbReference>